<evidence type="ECO:0000313" key="2">
    <source>
        <dbReference type="Proteomes" id="UP001530315"/>
    </source>
</evidence>
<accession>A0ABD3QC04</accession>
<evidence type="ECO:0000313" key="1">
    <source>
        <dbReference type="EMBL" id="KAL3797900.1"/>
    </source>
</evidence>
<proteinExistence type="predicted"/>
<name>A0ABD3QC04_9STRA</name>
<dbReference type="Proteomes" id="UP001530315">
    <property type="component" value="Unassembled WGS sequence"/>
</dbReference>
<dbReference type="EMBL" id="JALLAZ020000324">
    <property type="protein sequence ID" value="KAL3797900.1"/>
    <property type="molecule type" value="Genomic_DNA"/>
</dbReference>
<comment type="caution">
    <text evidence="1">The sequence shown here is derived from an EMBL/GenBank/DDBJ whole genome shotgun (WGS) entry which is preliminary data.</text>
</comment>
<dbReference type="AlphaFoldDB" id="A0ABD3QC04"/>
<sequence>MSEYSQNSRLIFRWLSRKPGGVKKTSLLLKQAAAVKIGSKHCNTQPMINILPIAGSSGNWERHLPSGVSVSTASVDVESTEIAPSFFNLSIEYVTASSFGGSNARLKNVATLSRFKSTSLNLRQRPLKHGFVLSHRIQSVTLAWGDPASPSKTLCRRGLRCWHCQHTAHRLLSIPVVLANEARIHKGFKKELSAKFVAKITFTVPSAAASKIFCWSSCGMVE</sequence>
<keyword evidence="2" id="KW-1185">Reference proteome</keyword>
<protein>
    <submittedName>
        <fullName evidence="1">Uncharacterized protein</fullName>
    </submittedName>
</protein>
<gene>
    <name evidence="1" type="ORF">ACHAW5_003064</name>
</gene>
<reference evidence="1 2" key="1">
    <citation type="submission" date="2024-10" db="EMBL/GenBank/DDBJ databases">
        <title>Updated reference genomes for cyclostephanoid diatoms.</title>
        <authorList>
            <person name="Roberts W.R."/>
            <person name="Alverson A.J."/>
        </authorList>
    </citation>
    <scope>NUCLEOTIDE SEQUENCE [LARGE SCALE GENOMIC DNA]</scope>
    <source>
        <strain evidence="1 2">AJA276-08</strain>
    </source>
</reference>
<organism evidence="1 2">
    <name type="scientific">Stephanodiscus triporus</name>
    <dbReference type="NCBI Taxonomy" id="2934178"/>
    <lineage>
        <taxon>Eukaryota</taxon>
        <taxon>Sar</taxon>
        <taxon>Stramenopiles</taxon>
        <taxon>Ochrophyta</taxon>
        <taxon>Bacillariophyta</taxon>
        <taxon>Coscinodiscophyceae</taxon>
        <taxon>Thalassiosirophycidae</taxon>
        <taxon>Stephanodiscales</taxon>
        <taxon>Stephanodiscaceae</taxon>
        <taxon>Stephanodiscus</taxon>
    </lineage>
</organism>